<proteinExistence type="predicted"/>
<comment type="caution">
    <text evidence="1">The sequence shown here is derived from an EMBL/GenBank/DDBJ whole genome shotgun (WGS) entry which is preliminary data.</text>
</comment>
<accession>A0AAD7AAD6</accession>
<keyword evidence="2" id="KW-1185">Reference proteome</keyword>
<evidence type="ECO:0000313" key="2">
    <source>
        <dbReference type="Proteomes" id="UP001218218"/>
    </source>
</evidence>
<evidence type="ECO:0000313" key="1">
    <source>
        <dbReference type="EMBL" id="KAJ7353405.1"/>
    </source>
</evidence>
<protein>
    <submittedName>
        <fullName evidence="1">Uncharacterized protein</fullName>
    </submittedName>
</protein>
<dbReference type="Proteomes" id="UP001218218">
    <property type="component" value="Unassembled WGS sequence"/>
</dbReference>
<name>A0AAD7AAD6_9AGAR</name>
<reference evidence="1" key="1">
    <citation type="submission" date="2023-03" db="EMBL/GenBank/DDBJ databases">
        <title>Massive genome expansion in bonnet fungi (Mycena s.s.) driven by repeated elements and novel gene families across ecological guilds.</title>
        <authorList>
            <consortium name="Lawrence Berkeley National Laboratory"/>
            <person name="Harder C.B."/>
            <person name="Miyauchi S."/>
            <person name="Viragh M."/>
            <person name="Kuo A."/>
            <person name="Thoen E."/>
            <person name="Andreopoulos B."/>
            <person name="Lu D."/>
            <person name="Skrede I."/>
            <person name="Drula E."/>
            <person name="Henrissat B."/>
            <person name="Morin E."/>
            <person name="Kohler A."/>
            <person name="Barry K."/>
            <person name="LaButti K."/>
            <person name="Morin E."/>
            <person name="Salamov A."/>
            <person name="Lipzen A."/>
            <person name="Mereny Z."/>
            <person name="Hegedus B."/>
            <person name="Baldrian P."/>
            <person name="Stursova M."/>
            <person name="Weitz H."/>
            <person name="Taylor A."/>
            <person name="Grigoriev I.V."/>
            <person name="Nagy L.G."/>
            <person name="Martin F."/>
            <person name="Kauserud H."/>
        </authorList>
    </citation>
    <scope>NUCLEOTIDE SEQUENCE</scope>
    <source>
        <strain evidence="1">CBHHK002</strain>
    </source>
</reference>
<dbReference type="AlphaFoldDB" id="A0AAD7AAD6"/>
<dbReference type="EMBL" id="JARIHO010000011">
    <property type="protein sequence ID" value="KAJ7353405.1"/>
    <property type="molecule type" value="Genomic_DNA"/>
</dbReference>
<sequence>MCNAEQIVARDIESEAYQALERLVADAKCHSDNFQDVEGLFVPVKHGCGSWILAAGWGRCFSVLRGTAECHGSGMNWHKYNTLSNSILVGRMFERLHDHGVDHGDKSNRIDSRLPLKPNNWMGGLAATLWASQTQMRPITASESFQSYPLKPGWTSCVGMQENQKCSLTPKFHAEV</sequence>
<organism evidence="1 2">
    <name type="scientific">Mycena albidolilacea</name>
    <dbReference type="NCBI Taxonomy" id="1033008"/>
    <lineage>
        <taxon>Eukaryota</taxon>
        <taxon>Fungi</taxon>
        <taxon>Dikarya</taxon>
        <taxon>Basidiomycota</taxon>
        <taxon>Agaricomycotina</taxon>
        <taxon>Agaricomycetes</taxon>
        <taxon>Agaricomycetidae</taxon>
        <taxon>Agaricales</taxon>
        <taxon>Marasmiineae</taxon>
        <taxon>Mycenaceae</taxon>
        <taxon>Mycena</taxon>
    </lineage>
</organism>
<gene>
    <name evidence="1" type="ORF">DFH08DRAFT_64694</name>
</gene>